<comment type="caution">
    <text evidence="6">The sequence shown here is derived from an EMBL/GenBank/DDBJ whole genome shotgun (WGS) entry which is preliminary data.</text>
</comment>
<evidence type="ECO:0000313" key="8">
    <source>
        <dbReference type="Proteomes" id="UP000194800"/>
    </source>
</evidence>
<dbReference type="SUPFAM" id="SSF46785">
    <property type="entry name" value="Winged helix' DNA-binding domain"/>
    <property type="match status" value="1"/>
</dbReference>
<dbReference type="OrthoDB" id="196624at2"/>
<dbReference type="InterPro" id="IPR050176">
    <property type="entry name" value="LTTR"/>
</dbReference>
<reference evidence="8 9" key="1">
    <citation type="submission" date="2017-03" db="EMBL/GenBank/DDBJ databases">
        <title>Comparative genomics of honeybee gut symbionts reveal geographically distinct and subgroup specific antibiotic resistance.</title>
        <authorList>
            <person name="Ludvigsen J."/>
            <person name="Porcellato D."/>
            <person name="Labee-Lund T.M."/>
            <person name="Amdam G.V."/>
            <person name="Rudi K."/>
        </authorList>
    </citation>
    <scope>NUCLEOTIDE SEQUENCE [LARGE SCALE GENOMIC DNA]</scope>
    <source>
        <strain evidence="6 9">A-7-12</strain>
        <strain evidence="7 8">A-9-12</strain>
    </source>
</reference>
<dbReference type="FunFam" id="1.10.10.10:FF:000001">
    <property type="entry name" value="LysR family transcriptional regulator"/>
    <property type="match status" value="1"/>
</dbReference>
<dbReference type="GO" id="GO:0003677">
    <property type="term" value="F:DNA binding"/>
    <property type="evidence" value="ECO:0007669"/>
    <property type="project" value="UniProtKB-KW"/>
</dbReference>
<dbReference type="Proteomes" id="UP000194977">
    <property type="component" value="Unassembled WGS sequence"/>
</dbReference>
<keyword evidence="3" id="KW-0238">DNA-binding</keyword>
<name>A0A2C9XWR4_9GAMM</name>
<dbReference type="EMBL" id="NART01000057">
    <property type="protein sequence ID" value="OTQ09001.1"/>
    <property type="molecule type" value="Genomic_DNA"/>
</dbReference>
<dbReference type="PROSITE" id="PS50931">
    <property type="entry name" value="HTH_LYSR"/>
    <property type="match status" value="1"/>
</dbReference>
<gene>
    <name evidence="7" type="ORF">B6C91_10510</name>
    <name evidence="6" type="ORF">B6D08_11910</name>
</gene>
<keyword evidence="4" id="KW-0804">Transcription</keyword>
<keyword evidence="8" id="KW-1185">Reference proteome</keyword>
<dbReference type="EMBL" id="NARP01000036">
    <property type="protein sequence ID" value="OTP98199.1"/>
    <property type="molecule type" value="Genomic_DNA"/>
</dbReference>
<evidence type="ECO:0000256" key="3">
    <source>
        <dbReference type="ARBA" id="ARBA00023125"/>
    </source>
</evidence>
<accession>A0A2C9XWR4</accession>
<feature type="domain" description="HTH lysR-type" evidence="5">
    <location>
        <begin position="2"/>
        <end position="59"/>
    </location>
</feature>
<dbReference type="PANTHER" id="PTHR30579">
    <property type="entry name" value="TRANSCRIPTIONAL REGULATOR"/>
    <property type="match status" value="1"/>
</dbReference>
<evidence type="ECO:0000313" key="9">
    <source>
        <dbReference type="Proteomes" id="UP000194977"/>
    </source>
</evidence>
<dbReference type="AlphaFoldDB" id="A0A2C9XWR4"/>
<dbReference type="InterPro" id="IPR005119">
    <property type="entry name" value="LysR_subst-bd"/>
</dbReference>
<dbReference type="NCBIfam" id="NF007501">
    <property type="entry name" value="PRK10094.1"/>
    <property type="match status" value="1"/>
</dbReference>
<comment type="similarity">
    <text evidence="1">Belongs to the LysR transcriptional regulatory family.</text>
</comment>
<dbReference type="Gene3D" id="1.10.10.10">
    <property type="entry name" value="Winged helix-like DNA-binding domain superfamily/Winged helix DNA-binding domain"/>
    <property type="match status" value="1"/>
</dbReference>
<keyword evidence="2" id="KW-0805">Transcription regulation</keyword>
<dbReference type="GO" id="GO:0003700">
    <property type="term" value="F:DNA-binding transcription factor activity"/>
    <property type="evidence" value="ECO:0007669"/>
    <property type="project" value="InterPro"/>
</dbReference>
<evidence type="ECO:0000256" key="2">
    <source>
        <dbReference type="ARBA" id="ARBA00023015"/>
    </source>
</evidence>
<dbReference type="SUPFAM" id="SSF53850">
    <property type="entry name" value="Periplasmic binding protein-like II"/>
    <property type="match status" value="1"/>
</dbReference>
<dbReference type="Pfam" id="PF03466">
    <property type="entry name" value="LysR_substrate"/>
    <property type="match status" value="1"/>
</dbReference>
<evidence type="ECO:0000313" key="6">
    <source>
        <dbReference type="EMBL" id="OTP98199.1"/>
    </source>
</evidence>
<organism evidence="6 9">
    <name type="scientific">Gilliamella apicola</name>
    <dbReference type="NCBI Taxonomy" id="1196095"/>
    <lineage>
        <taxon>Bacteria</taxon>
        <taxon>Pseudomonadati</taxon>
        <taxon>Pseudomonadota</taxon>
        <taxon>Gammaproteobacteria</taxon>
        <taxon>Orbales</taxon>
        <taxon>Orbaceae</taxon>
        <taxon>Gilliamella</taxon>
    </lineage>
</organism>
<evidence type="ECO:0000259" key="5">
    <source>
        <dbReference type="PROSITE" id="PS50931"/>
    </source>
</evidence>
<proteinExistence type="inferred from homology"/>
<protein>
    <submittedName>
        <fullName evidence="6">Transcriptional regulator</fullName>
    </submittedName>
</protein>
<evidence type="ECO:0000256" key="1">
    <source>
        <dbReference type="ARBA" id="ARBA00009437"/>
    </source>
</evidence>
<dbReference type="RefSeq" id="WP_086301586.1">
    <property type="nucleotide sequence ID" value="NZ_MZNE01000070.1"/>
</dbReference>
<dbReference type="InterPro" id="IPR036390">
    <property type="entry name" value="WH_DNA-bd_sf"/>
</dbReference>
<evidence type="ECO:0000256" key="4">
    <source>
        <dbReference type="ARBA" id="ARBA00023163"/>
    </source>
</evidence>
<dbReference type="Proteomes" id="UP000194800">
    <property type="component" value="Unassembled WGS sequence"/>
</dbReference>
<dbReference type="PANTHER" id="PTHR30579:SF0">
    <property type="entry name" value="HTH-TYPE TRANSCRIPTIONAL ACTIVATOR ALLS"/>
    <property type="match status" value="1"/>
</dbReference>
<dbReference type="Gene3D" id="3.40.190.290">
    <property type="match status" value="1"/>
</dbReference>
<dbReference type="InterPro" id="IPR036388">
    <property type="entry name" value="WH-like_DNA-bd_sf"/>
</dbReference>
<dbReference type="InterPro" id="IPR000847">
    <property type="entry name" value="LysR_HTH_N"/>
</dbReference>
<dbReference type="Pfam" id="PF00126">
    <property type="entry name" value="HTH_1"/>
    <property type="match status" value="1"/>
</dbReference>
<sequence length="307" mass="35175">MLDTETMRTFTKVAECKSFSKAAKLLFKTPAAISYRIKSLETDLNTQLFERTTRTVSLTLAGQHLYEHCSQWLLWLTTMPEELHQIRDGVERKINLTINNLLYDVEAVTELLSYLQEKFPFTNFTFNRQVYMGVWDSLLHGECHLAIGATGTESLDNMINIFPLGEINWVFVAAKNHPITHLEGPLSNETLRKYPAINIEDTSIYMNKRVAWLLPSQSEIIVPNITTKLLCHLKGLGIGFLPRSVCQKYLDSGELIECQVINERKPSPLSLAWKKSHMGKVMCEIINLFKFHHSLASSFLKNIDIKR</sequence>
<evidence type="ECO:0000313" key="7">
    <source>
        <dbReference type="EMBL" id="OTQ09001.1"/>
    </source>
</evidence>